<dbReference type="Proteomes" id="UP000190675">
    <property type="component" value="Chromosome I"/>
</dbReference>
<feature type="region of interest" description="Disordered" evidence="1">
    <location>
        <begin position="73"/>
        <end position="92"/>
    </location>
</feature>
<reference evidence="2 3" key="1">
    <citation type="submission" date="2016-11" db="EMBL/GenBank/DDBJ databases">
        <authorList>
            <person name="Jaros S."/>
            <person name="Januszkiewicz K."/>
            <person name="Wedrychowicz H."/>
        </authorList>
    </citation>
    <scope>NUCLEOTIDE SEQUENCE [LARGE SCALE GENOMIC DNA]</scope>
    <source>
        <strain evidence="2 3">GAS242</strain>
    </source>
</reference>
<evidence type="ECO:0000313" key="3">
    <source>
        <dbReference type="Proteomes" id="UP000190675"/>
    </source>
</evidence>
<sequence>MEETLVANSEERLRVILATLEQCRAGLIDSSNRETAQLVSVAILELRMKLNRITDQELRALCDAVVQDDTAAERLQYPKPPPRRRPLLKLVK</sequence>
<dbReference type="AlphaFoldDB" id="A0A1M5N6R3"/>
<accession>A0A1M5N6R3</accession>
<organism evidence="2 3">
    <name type="scientific">Bradyrhizobium erythrophlei</name>
    <dbReference type="NCBI Taxonomy" id="1437360"/>
    <lineage>
        <taxon>Bacteria</taxon>
        <taxon>Pseudomonadati</taxon>
        <taxon>Pseudomonadota</taxon>
        <taxon>Alphaproteobacteria</taxon>
        <taxon>Hyphomicrobiales</taxon>
        <taxon>Nitrobacteraceae</taxon>
        <taxon>Bradyrhizobium</taxon>
    </lineage>
</organism>
<protein>
    <submittedName>
        <fullName evidence="2">Uncharacterized protein</fullName>
    </submittedName>
</protein>
<name>A0A1M5N6R3_9BRAD</name>
<dbReference type="EMBL" id="LT670818">
    <property type="protein sequence ID" value="SHG84839.1"/>
    <property type="molecule type" value="Genomic_DNA"/>
</dbReference>
<gene>
    <name evidence="2" type="ORF">SAMN05444169_4432</name>
</gene>
<dbReference type="RefSeq" id="WP_079567768.1">
    <property type="nucleotide sequence ID" value="NZ_LT670818.1"/>
</dbReference>
<feature type="compositionally biased region" description="Basic residues" evidence="1">
    <location>
        <begin position="81"/>
        <end position="92"/>
    </location>
</feature>
<evidence type="ECO:0000313" key="2">
    <source>
        <dbReference type="EMBL" id="SHG84839.1"/>
    </source>
</evidence>
<evidence type="ECO:0000256" key="1">
    <source>
        <dbReference type="SAM" id="MobiDB-lite"/>
    </source>
</evidence>
<proteinExistence type="predicted"/>